<dbReference type="InterPro" id="IPR036412">
    <property type="entry name" value="HAD-like_sf"/>
</dbReference>
<dbReference type="InterPro" id="IPR004014">
    <property type="entry name" value="ATPase_P-typ_cation-transptr_N"/>
</dbReference>
<dbReference type="GO" id="GO:0016887">
    <property type="term" value="F:ATP hydrolysis activity"/>
    <property type="evidence" value="ECO:0007669"/>
    <property type="project" value="InterPro"/>
</dbReference>
<dbReference type="NCBIfam" id="TIGR01494">
    <property type="entry name" value="ATPase_P-type"/>
    <property type="match status" value="2"/>
</dbReference>
<evidence type="ECO:0000256" key="12">
    <source>
        <dbReference type="SAM" id="Phobius"/>
    </source>
</evidence>
<keyword evidence="5" id="KW-0547">Nucleotide-binding</keyword>
<feature type="transmembrane region" description="Helical" evidence="12">
    <location>
        <begin position="698"/>
        <end position="719"/>
    </location>
</feature>
<dbReference type="SUPFAM" id="SSF81653">
    <property type="entry name" value="Calcium ATPase, transduction domain A"/>
    <property type="match status" value="1"/>
</dbReference>
<evidence type="ECO:0000256" key="6">
    <source>
        <dbReference type="ARBA" id="ARBA00022840"/>
    </source>
</evidence>
<keyword evidence="7" id="KW-1278">Translocase</keyword>
<feature type="transmembrane region" description="Helical" evidence="12">
    <location>
        <begin position="284"/>
        <end position="312"/>
    </location>
</feature>
<evidence type="ECO:0000256" key="9">
    <source>
        <dbReference type="ARBA" id="ARBA00023136"/>
    </source>
</evidence>
<keyword evidence="4 12" id="KW-0812">Transmembrane</keyword>
<dbReference type="EMBL" id="WLCI01000016">
    <property type="protein sequence ID" value="MTB96527.1"/>
    <property type="molecule type" value="Genomic_DNA"/>
</dbReference>
<evidence type="ECO:0000256" key="2">
    <source>
        <dbReference type="ARBA" id="ARBA00008804"/>
    </source>
</evidence>
<evidence type="ECO:0000256" key="10">
    <source>
        <dbReference type="ARBA" id="ARBA00049360"/>
    </source>
</evidence>
<dbReference type="PRINTS" id="PR00120">
    <property type="entry name" value="HATPASE"/>
</dbReference>
<comment type="caution">
    <text evidence="14">The sequence shown here is derived from an EMBL/GenBank/DDBJ whole genome shotgun (WGS) entry which is preliminary data.</text>
</comment>
<dbReference type="Proteomes" id="UP000433406">
    <property type="component" value="Unassembled WGS sequence"/>
</dbReference>
<dbReference type="Pfam" id="PF00122">
    <property type="entry name" value="E1-E2_ATPase"/>
    <property type="match status" value="1"/>
</dbReference>
<dbReference type="SFLD" id="SFLDS00003">
    <property type="entry name" value="Haloacid_Dehalogenase"/>
    <property type="match status" value="1"/>
</dbReference>
<dbReference type="InterPro" id="IPR023214">
    <property type="entry name" value="HAD_sf"/>
</dbReference>
<dbReference type="InterPro" id="IPR044492">
    <property type="entry name" value="P_typ_ATPase_HD_dom"/>
</dbReference>
<dbReference type="SUPFAM" id="SSF56784">
    <property type="entry name" value="HAD-like"/>
    <property type="match status" value="1"/>
</dbReference>
<name>A0A6I3JEJ0_9ACTN</name>
<evidence type="ECO:0000313" key="15">
    <source>
        <dbReference type="Proteomes" id="UP000433406"/>
    </source>
</evidence>
<evidence type="ECO:0000256" key="11">
    <source>
        <dbReference type="SAM" id="MobiDB-lite"/>
    </source>
</evidence>
<dbReference type="InterPro" id="IPR001757">
    <property type="entry name" value="P_typ_ATPase"/>
</dbReference>
<dbReference type="SMART" id="SM00831">
    <property type="entry name" value="Cation_ATPase_N"/>
    <property type="match status" value="1"/>
</dbReference>
<dbReference type="SFLD" id="SFLDF00027">
    <property type="entry name" value="p-type_atpase"/>
    <property type="match status" value="1"/>
</dbReference>
<feature type="transmembrane region" description="Helical" evidence="12">
    <location>
        <begin position="861"/>
        <end position="882"/>
    </location>
</feature>
<evidence type="ECO:0000313" key="14">
    <source>
        <dbReference type="EMBL" id="MTB96527.1"/>
    </source>
</evidence>
<comment type="subcellular location">
    <subcellularLocation>
        <location evidence="1">Cell membrane</location>
        <topology evidence="1">Multi-pass membrane protein</topology>
    </subcellularLocation>
</comment>
<keyword evidence="3" id="KW-0597">Phosphoprotein</keyword>
<protein>
    <submittedName>
        <fullName evidence="14">HAD-IC family P-type ATPase</fullName>
    </submittedName>
</protein>
<dbReference type="SUPFAM" id="SSF81665">
    <property type="entry name" value="Calcium ATPase, transmembrane domain M"/>
    <property type="match status" value="1"/>
</dbReference>
<sequence>MPRPDRAPRSRRGVARPVPGGLRDDAQVSQAPESRSPEGPPSGLDTTGLTSAEAARRREEHGPNEAPRAAPKSLAARVFDQLRDPMILLLLGALVVVALVGDLADAAIIAAVVVLNTVIGVVQEVRAANAIAALDKLAAPHATVVRDGRFVRVAAPDVVPGDVVRLEAGDVVPADATLAEAAGMQVDESAMTGESVPVDVLTGGEVLSGTVVTRGRGRAVVTRTGAESGLGRIAALIASTATRPTPLQQRLARLSRQLVVLALALSALVFVLGVLRGQDALPTLVLAVSLAVAAIPESLPAVVSVALALGAYRMARHSALVRWLPAVETLGSVTVLASDKTGTLTEGQMVAQRLWTPFAEWSFSGRGYGVEGALQRYDDRSADPAEPVDADDAVGSDLLLRDLVLCNDARLGGPTDGAWTVVGDPMEAALLVAAAKRDPRLLDLPEAWTREAEVPFDSLLQRMVTLHRAPDPDGSWLVVCKGAPEVVLDLLPPGPSVDAARAAADRYALAGLRVLAVADAVHHRPPAEDALERGLALRGLVALVDPARPDARKVIEECRAAGIRTILITGDHPRTARAIADELGITADGGEVSDGAAVARGEHVDRVEHIAVYARTRPEQKVDIVSAWQQHGAVVAMTGDGVNDAPALRSADIGVAMGDRGTEVARQAADLVLADDDLRTVVRAVGEGRRIYRNIRTFLRYGLAGGLAEVLVILIGPFLGMPVPLAPGQILWINMLTHGLPGVAFGGEPLDPAVMTRPSPSPDRSVLADGLARQIVVAGSLIAVVSLVAGLVVPSGDQSQTAVFLCLGLAQLGVALAVRAPRQGLALRSRGLELAVAGAALLQVLGAVWSPLQDLLGTTDLALDSTLWLVLLAAVPGVLVRFADRVIEARARVRA</sequence>
<keyword evidence="9 12" id="KW-0472">Membrane</keyword>
<dbReference type="PANTHER" id="PTHR42861">
    <property type="entry name" value="CALCIUM-TRANSPORTING ATPASE"/>
    <property type="match status" value="1"/>
</dbReference>
<evidence type="ECO:0000256" key="1">
    <source>
        <dbReference type="ARBA" id="ARBA00004651"/>
    </source>
</evidence>
<dbReference type="PRINTS" id="PR00119">
    <property type="entry name" value="CATATPASE"/>
</dbReference>
<evidence type="ECO:0000256" key="3">
    <source>
        <dbReference type="ARBA" id="ARBA00022553"/>
    </source>
</evidence>
<feature type="transmembrane region" description="Helical" evidence="12">
    <location>
        <begin position="731"/>
        <end position="750"/>
    </location>
</feature>
<feature type="transmembrane region" description="Helical" evidence="12">
    <location>
        <begin position="771"/>
        <end position="793"/>
    </location>
</feature>
<evidence type="ECO:0000256" key="7">
    <source>
        <dbReference type="ARBA" id="ARBA00022967"/>
    </source>
</evidence>
<evidence type="ECO:0000256" key="4">
    <source>
        <dbReference type="ARBA" id="ARBA00022692"/>
    </source>
</evidence>
<feature type="transmembrane region" description="Helical" evidence="12">
    <location>
        <begin position="258"/>
        <end position="278"/>
    </location>
</feature>
<feature type="transmembrane region" description="Helical" evidence="12">
    <location>
        <begin position="831"/>
        <end position="849"/>
    </location>
</feature>
<dbReference type="Pfam" id="PF00690">
    <property type="entry name" value="Cation_ATPase_N"/>
    <property type="match status" value="1"/>
</dbReference>
<gene>
    <name evidence="14" type="ORF">GGQ22_15740</name>
</gene>
<dbReference type="Pfam" id="PF00702">
    <property type="entry name" value="Hydrolase"/>
    <property type="match status" value="1"/>
</dbReference>
<comment type="similarity">
    <text evidence="2">Belongs to the cation transport ATPase (P-type) (TC 3.A.3) family. Type IIIA subfamily.</text>
</comment>
<dbReference type="InterPro" id="IPR023298">
    <property type="entry name" value="ATPase_P-typ_TM_dom_sf"/>
</dbReference>
<keyword evidence="8 12" id="KW-1133">Transmembrane helix</keyword>
<reference evidence="14 15" key="1">
    <citation type="submission" date="2019-10" db="EMBL/GenBank/DDBJ databases">
        <title>Nocardioides novel species isolated from the excrement of Marmot.</title>
        <authorList>
            <person name="Zhang G."/>
        </authorList>
    </citation>
    <scope>NUCLEOTIDE SEQUENCE [LARGE SCALE GENOMIC DNA]</scope>
    <source>
        <strain evidence="15">zg-579</strain>
    </source>
</reference>
<dbReference type="Pfam" id="PF00689">
    <property type="entry name" value="Cation_ATPase_C"/>
    <property type="match status" value="1"/>
</dbReference>
<dbReference type="GO" id="GO:0005886">
    <property type="term" value="C:plasma membrane"/>
    <property type="evidence" value="ECO:0007669"/>
    <property type="project" value="UniProtKB-SubCell"/>
</dbReference>
<dbReference type="Gene3D" id="3.40.50.1000">
    <property type="entry name" value="HAD superfamily/HAD-like"/>
    <property type="match status" value="1"/>
</dbReference>
<organism evidence="14 15">
    <name type="scientific">Nocardioides marmotae</name>
    <dbReference type="NCBI Taxonomy" id="2663857"/>
    <lineage>
        <taxon>Bacteria</taxon>
        <taxon>Bacillati</taxon>
        <taxon>Actinomycetota</taxon>
        <taxon>Actinomycetes</taxon>
        <taxon>Propionibacteriales</taxon>
        <taxon>Nocardioidaceae</taxon>
        <taxon>Nocardioides</taxon>
    </lineage>
</organism>
<dbReference type="FunFam" id="2.70.150.10:FF:000042">
    <property type="entry name" value="Plasma membrane ATPase"/>
    <property type="match status" value="1"/>
</dbReference>
<dbReference type="GO" id="GO:0005524">
    <property type="term" value="F:ATP binding"/>
    <property type="evidence" value="ECO:0007669"/>
    <property type="project" value="UniProtKB-KW"/>
</dbReference>
<keyword evidence="6" id="KW-0067">ATP-binding</keyword>
<feature type="compositionally biased region" description="Basic and acidic residues" evidence="11">
    <location>
        <begin position="54"/>
        <end position="63"/>
    </location>
</feature>
<dbReference type="Gene3D" id="1.20.1110.10">
    <property type="entry name" value="Calcium-transporting ATPase, transmembrane domain"/>
    <property type="match status" value="1"/>
</dbReference>
<feature type="region of interest" description="Disordered" evidence="11">
    <location>
        <begin position="1"/>
        <end position="71"/>
    </location>
</feature>
<evidence type="ECO:0000256" key="5">
    <source>
        <dbReference type="ARBA" id="ARBA00022741"/>
    </source>
</evidence>
<dbReference type="InterPro" id="IPR059000">
    <property type="entry name" value="ATPase_P-type_domA"/>
</dbReference>
<dbReference type="AlphaFoldDB" id="A0A6I3JEJ0"/>
<dbReference type="SUPFAM" id="SSF81660">
    <property type="entry name" value="Metal cation-transporting ATPase, ATP-binding domain N"/>
    <property type="match status" value="1"/>
</dbReference>
<accession>A0A6I3JEJ0</accession>
<evidence type="ECO:0000259" key="13">
    <source>
        <dbReference type="SMART" id="SM00831"/>
    </source>
</evidence>
<dbReference type="PROSITE" id="PS00154">
    <property type="entry name" value="ATPASE_E1_E2"/>
    <property type="match status" value="1"/>
</dbReference>
<feature type="transmembrane region" description="Helical" evidence="12">
    <location>
        <begin position="799"/>
        <end position="819"/>
    </location>
</feature>
<keyword evidence="15" id="KW-1185">Reference proteome</keyword>
<dbReference type="InterPro" id="IPR008250">
    <property type="entry name" value="ATPase_P-typ_transduc_dom_A_sf"/>
</dbReference>
<proteinExistence type="inferred from homology"/>
<dbReference type="Gene3D" id="3.40.1110.10">
    <property type="entry name" value="Calcium-transporting ATPase, cytoplasmic domain N"/>
    <property type="match status" value="1"/>
</dbReference>
<comment type="catalytic activity">
    <reaction evidence="10">
        <text>ATP + H2O = ADP + phosphate + H(+)</text>
        <dbReference type="Rhea" id="RHEA:13065"/>
        <dbReference type="ChEBI" id="CHEBI:15377"/>
        <dbReference type="ChEBI" id="CHEBI:15378"/>
        <dbReference type="ChEBI" id="CHEBI:30616"/>
        <dbReference type="ChEBI" id="CHEBI:43474"/>
        <dbReference type="ChEBI" id="CHEBI:456216"/>
    </reaction>
</comment>
<dbReference type="SFLD" id="SFLDG00002">
    <property type="entry name" value="C1.7:_P-type_atpase_like"/>
    <property type="match status" value="1"/>
</dbReference>
<dbReference type="InterPro" id="IPR018303">
    <property type="entry name" value="ATPase_P-typ_P_site"/>
</dbReference>
<dbReference type="InterPro" id="IPR023299">
    <property type="entry name" value="ATPase_P-typ_cyto_dom_N"/>
</dbReference>
<feature type="domain" description="Cation-transporting P-type ATPase N-terminal" evidence="13">
    <location>
        <begin position="40"/>
        <end position="102"/>
    </location>
</feature>
<dbReference type="InterPro" id="IPR006068">
    <property type="entry name" value="ATPase_P-typ_cation-transptr_C"/>
</dbReference>
<evidence type="ECO:0000256" key="8">
    <source>
        <dbReference type="ARBA" id="ARBA00022989"/>
    </source>
</evidence>
<dbReference type="Gene3D" id="2.70.150.10">
    <property type="entry name" value="Calcium-transporting ATPase, cytoplasmic transduction domain A"/>
    <property type="match status" value="1"/>
</dbReference>